<keyword evidence="16 22" id="KW-0472">Membrane</keyword>
<dbReference type="GO" id="GO:0004497">
    <property type="term" value="F:monooxygenase activity"/>
    <property type="evidence" value="ECO:0007669"/>
    <property type="project" value="UniProtKB-ARBA"/>
</dbReference>
<feature type="compositionally biased region" description="Basic and acidic residues" evidence="21">
    <location>
        <begin position="28"/>
        <end position="37"/>
    </location>
</feature>
<feature type="transmembrane region" description="Helical" evidence="22">
    <location>
        <begin position="44"/>
        <end position="65"/>
    </location>
</feature>
<keyword evidence="12 22" id="KW-1133">Transmembrane helix</keyword>
<dbReference type="InterPro" id="IPR036922">
    <property type="entry name" value="Rieske_2Fe-2S_sf"/>
</dbReference>
<comment type="caution">
    <text evidence="24">The sequence shown here is derived from an EMBL/GenBank/DDBJ whole genome shotgun (WGS) entry which is preliminary data.</text>
</comment>
<reference evidence="24" key="2">
    <citation type="submission" date="2021-04" db="EMBL/GenBank/DDBJ databases">
        <authorList>
            <person name="Gilroy R."/>
        </authorList>
    </citation>
    <scope>NUCLEOTIDE SEQUENCE</scope>
    <source>
        <strain evidence="24">ChiGjej4B4-7305</strain>
    </source>
</reference>
<evidence type="ECO:0000256" key="9">
    <source>
        <dbReference type="ARBA" id="ARBA00022714"/>
    </source>
</evidence>
<feature type="domain" description="Rieske" evidence="23">
    <location>
        <begin position="258"/>
        <end position="324"/>
    </location>
</feature>
<evidence type="ECO:0000256" key="17">
    <source>
        <dbReference type="ARBA" id="ARBA00023157"/>
    </source>
</evidence>
<keyword evidence="15" id="KW-0411">Iron-sulfur</keyword>
<evidence type="ECO:0000256" key="7">
    <source>
        <dbReference type="ARBA" id="ARBA00022660"/>
    </source>
</evidence>
<dbReference type="GO" id="GO:0016705">
    <property type="term" value="F:oxidoreductase activity, acting on paired donors, with incorporation or reduction of molecular oxygen"/>
    <property type="evidence" value="ECO:0007669"/>
    <property type="project" value="UniProtKB-ARBA"/>
</dbReference>
<evidence type="ECO:0000256" key="2">
    <source>
        <dbReference type="ARBA" id="ARBA00004651"/>
    </source>
</evidence>
<dbReference type="InterPro" id="IPR014349">
    <property type="entry name" value="Rieske_Fe-S_prot"/>
</dbReference>
<keyword evidence="10" id="KW-0479">Metal-binding</keyword>
<evidence type="ECO:0000256" key="22">
    <source>
        <dbReference type="SAM" id="Phobius"/>
    </source>
</evidence>
<keyword evidence="9" id="KW-0001">2Fe-2S</keyword>
<evidence type="ECO:0000256" key="18">
    <source>
        <dbReference type="ARBA" id="ARBA00029586"/>
    </source>
</evidence>
<dbReference type="PRINTS" id="PR00162">
    <property type="entry name" value="RIESKE"/>
</dbReference>
<keyword evidence="11" id="KW-0249">Electron transport</keyword>
<keyword evidence="14" id="KW-0408">Iron</keyword>
<dbReference type="InterPro" id="IPR017941">
    <property type="entry name" value="Rieske_2Fe-2S"/>
</dbReference>
<keyword evidence="5" id="KW-0813">Transport</keyword>
<sequence length="342" mass="37848">MTIDQHSSREPEHPERFENPGLPPHRPRLGDEDPKANKRSERQVVVLFVISILATIAGIWGYFAFPVDGTEVGNVRMSTLVIGLGIGLGSLGIGFAAVHWAKSLMNDHEKVEERHPQAGDDATRAEAVDIMTEGVADSSIARRPVLKGALGTAVAIAPLSFLVPLVGNLGGDWNVSKFRHTAWASAPDGSRRYLATDPTDRRIKASDVTRGSMVHVMPWRLEDEPDFLEEKTKAIVILMRLDPSLLKEPEEKKDWSYDGIVAYSKVCTHVGCPVALYEQQTHHVLCPCHQSTFDITDQAKVIFGPAKRPLPQLPIAVDEEGYLYAQSDFQEPVGPSYWEQQK</sequence>
<evidence type="ECO:0000259" key="23">
    <source>
        <dbReference type="PROSITE" id="PS51296"/>
    </source>
</evidence>
<dbReference type="InterPro" id="IPR005805">
    <property type="entry name" value="Rieske_Fe-S_prot_C"/>
</dbReference>
<evidence type="ECO:0000256" key="10">
    <source>
        <dbReference type="ARBA" id="ARBA00022723"/>
    </source>
</evidence>
<evidence type="ECO:0000256" key="8">
    <source>
        <dbReference type="ARBA" id="ARBA00022692"/>
    </source>
</evidence>
<evidence type="ECO:0000256" key="19">
    <source>
        <dbReference type="ARBA" id="ARBA00032409"/>
    </source>
</evidence>
<keyword evidence="7" id="KW-0679">Respiratory chain</keyword>
<evidence type="ECO:0000256" key="4">
    <source>
        <dbReference type="ARBA" id="ARBA00015816"/>
    </source>
</evidence>
<feature type="region of interest" description="Disordered" evidence="21">
    <location>
        <begin position="1"/>
        <end position="37"/>
    </location>
</feature>
<evidence type="ECO:0000256" key="6">
    <source>
        <dbReference type="ARBA" id="ARBA00022475"/>
    </source>
</evidence>
<accession>A0A9D2EDD6</accession>
<keyword evidence="17" id="KW-1015">Disulfide bond</keyword>
<evidence type="ECO:0000313" key="25">
    <source>
        <dbReference type="Proteomes" id="UP000824037"/>
    </source>
</evidence>
<dbReference type="GO" id="GO:0046872">
    <property type="term" value="F:metal ion binding"/>
    <property type="evidence" value="ECO:0007669"/>
    <property type="project" value="UniProtKB-KW"/>
</dbReference>
<dbReference type="Proteomes" id="UP000824037">
    <property type="component" value="Unassembled WGS sequence"/>
</dbReference>
<comment type="similarity">
    <text evidence="3">Belongs to the Rieske iron-sulfur protein family.</text>
</comment>
<reference evidence="24" key="1">
    <citation type="journal article" date="2021" name="PeerJ">
        <title>Extensive microbial diversity within the chicken gut microbiome revealed by metagenomics and culture.</title>
        <authorList>
            <person name="Gilroy R."/>
            <person name="Ravi A."/>
            <person name="Getino M."/>
            <person name="Pursley I."/>
            <person name="Horton D.L."/>
            <person name="Alikhan N.F."/>
            <person name="Baker D."/>
            <person name="Gharbi K."/>
            <person name="Hall N."/>
            <person name="Watson M."/>
            <person name="Adriaenssens E.M."/>
            <person name="Foster-Nyarko E."/>
            <person name="Jarju S."/>
            <person name="Secka A."/>
            <person name="Antonio M."/>
            <person name="Oren A."/>
            <person name="Chaudhuri R.R."/>
            <person name="La Ragione R."/>
            <person name="Hildebrand F."/>
            <person name="Pallen M.J."/>
        </authorList>
    </citation>
    <scope>NUCLEOTIDE SEQUENCE</scope>
    <source>
        <strain evidence="24">ChiGjej4B4-7305</strain>
    </source>
</reference>
<dbReference type="CDD" id="cd03467">
    <property type="entry name" value="Rieske"/>
    <property type="match status" value="1"/>
</dbReference>
<organism evidence="24 25">
    <name type="scientific">Candidatus Ruania gallistercoris</name>
    <dbReference type="NCBI Taxonomy" id="2838746"/>
    <lineage>
        <taxon>Bacteria</taxon>
        <taxon>Bacillati</taxon>
        <taxon>Actinomycetota</taxon>
        <taxon>Actinomycetes</taxon>
        <taxon>Micrococcales</taxon>
        <taxon>Ruaniaceae</taxon>
        <taxon>Ruania</taxon>
    </lineage>
</organism>
<evidence type="ECO:0000256" key="14">
    <source>
        <dbReference type="ARBA" id="ARBA00023004"/>
    </source>
</evidence>
<evidence type="ECO:0000256" key="5">
    <source>
        <dbReference type="ARBA" id="ARBA00022448"/>
    </source>
</evidence>
<feature type="compositionally biased region" description="Basic and acidic residues" evidence="21">
    <location>
        <begin position="1"/>
        <end position="18"/>
    </location>
</feature>
<dbReference type="Pfam" id="PF19297">
    <property type="entry name" value="QcrA_N"/>
    <property type="match status" value="1"/>
</dbReference>
<evidence type="ECO:0000256" key="16">
    <source>
        <dbReference type="ARBA" id="ARBA00023136"/>
    </source>
</evidence>
<dbReference type="SUPFAM" id="SSF50022">
    <property type="entry name" value="ISP domain"/>
    <property type="match status" value="1"/>
</dbReference>
<dbReference type="AlphaFoldDB" id="A0A9D2EDD6"/>
<dbReference type="Gene3D" id="2.102.10.10">
    <property type="entry name" value="Rieske [2Fe-2S] iron-sulphur domain"/>
    <property type="match status" value="1"/>
</dbReference>
<comment type="cofactor">
    <cofactor evidence="20">
        <name>[2Fe-2S] cluster</name>
        <dbReference type="ChEBI" id="CHEBI:190135"/>
    </cofactor>
</comment>
<evidence type="ECO:0000256" key="13">
    <source>
        <dbReference type="ARBA" id="ARBA00023002"/>
    </source>
</evidence>
<proteinExistence type="inferred from homology"/>
<protein>
    <recommendedName>
        <fullName evidence="4">Cytochrome bc1 complex Rieske iron-sulfur subunit</fullName>
    </recommendedName>
    <alternativeName>
        <fullName evidence="18">Cytochrome bc1 reductase complex subunit QcrA</fullName>
    </alternativeName>
    <alternativeName>
        <fullName evidence="19">Rieske iron-sulfur protein</fullName>
    </alternativeName>
</protein>
<keyword evidence="8 22" id="KW-0812">Transmembrane</keyword>
<feature type="transmembrane region" description="Helical" evidence="22">
    <location>
        <begin position="77"/>
        <end position="100"/>
    </location>
</feature>
<evidence type="ECO:0000256" key="12">
    <source>
        <dbReference type="ARBA" id="ARBA00022989"/>
    </source>
</evidence>
<evidence type="ECO:0000256" key="21">
    <source>
        <dbReference type="SAM" id="MobiDB-lite"/>
    </source>
</evidence>
<evidence type="ECO:0000256" key="15">
    <source>
        <dbReference type="ARBA" id="ARBA00023014"/>
    </source>
</evidence>
<evidence type="ECO:0000256" key="11">
    <source>
        <dbReference type="ARBA" id="ARBA00022982"/>
    </source>
</evidence>
<keyword evidence="6" id="KW-1003">Cell membrane</keyword>
<dbReference type="EMBL" id="DXBY01000109">
    <property type="protein sequence ID" value="HIZ35418.1"/>
    <property type="molecule type" value="Genomic_DNA"/>
</dbReference>
<evidence type="ECO:0000313" key="24">
    <source>
        <dbReference type="EMBL" id="HIZ35418.1"/>
    </source>
</evidence>
<evidence type="ECO:0000256" key="3">
    <source>
        <dbReference type="ARBA" id="ARBA00010651"/>
    </source>
</evidence>
<dbReference type="GO" id="GO:0005886">
    <property type="term" value="C:plasma membrane"/>
    <property type="evidence" value="ECO:0007669"/>
    <property type="project" value="UniProtKB-SubCell"/>
</dbReference>
<dbReference type="PANTHER" id="PTHR10134">
    <property type="entry name" value="CYTOCHROME B-C1 COMPLEX SUBUNIT RIESKE, MITOCHONDRIAL"/>
    <property type="match status" value="1"/>
</dbReference>
<dbReference type="GO" id="GO:0051537">
    <property type="term" value="F:2 iron, 2 sulfur cluster binding"/>
    <property type="evidence" value="ECO:0007669"/>
    <property type="project" value="UniProtKB-KW"/>
</dbReference>
<keyword evidence="13" id="KW-0560">Oxidoreductase</keyword>
<dbReference type="Pfam" id="PF00355">
    <property type="entry name" value="Rieske"/>
    <property type="match status" value="1"/>
</dbReference>
<name>A0A9D2EDD6_9MICO</name>
<comment type="function">
    <text evidence="1">Iron-sulfur subunit of the cytochrome bc1 complex, an essential component of the respiratory electron transport chain required for ATP synthesis. The bc1 complex catalyzes the oxidation of menaquinol and the reduction of cytochrome c in the respiratory chain. The bc1 complex operates through a Q-cycle mechanism that couples electron transfer to generation of the proton gradient that drives ATP synthesis.</text>
</comment>
<dbReference type="InterPro" id="IPR045603">
    <property type="entry name" value="QcrA_N"/>
</dbReference>
<evidence type="ECO:0000256" key="1">
    <source>
        <dbReference type="ARBA" id="ARBA00002494"/>
    </source>
</evidence>
<evidence type="ECO:0000256" key="20">
    <source>
        <dbReference type="ARBA" id="ARBA00034078"/>
    </source>
</evidence>
<dbReference type="PROSITE" id="PS51296">
    <property type="entry name" value="RIESKE"/>
    <property type="match status" value="1"/>
</dbReference>
<gene>
    <name evidence="24" type="ORF">H9815_06545</name>
</gene>
<comment type="subcellular location">
    <subcellularLocation>
        <location evidence="2">Cell membrane</location>
        <topology evidence="2">Multi-pass membrane protein</topology>
    </subcellularLocation>
</comment>